<evidence type="ECO:0000256" key="2">
    <source>
        <dbReference type="ARBA" id="ARBA00022603"/>
    </source>
</evidence>
<name>A0AAN6GI74_9BASI</name>
<reference evidence="9" key="1">
    <citation type="journal article" date="2023" name="PhytoFront">
        <title>Draft Genome Resources of Seven Strains of Tilletia horrida, Causal Agent of Kernel Smut of Rice.</title>
        <authorList>
            <person name="Khanal S."/>
            <person name="Antony Babu S."/>
            <person name="Zhou X.G."/>
        </authorList>
    </citation>
    <scope>NUCLEOTIDE SEQUENCE</scope>
    <source>
        <strain evidence="9">TX3</strain>
    </source>
</reference>
<feature type="compositionally biased region" description="Basic and acidic residues" evidence="7">
    <location>
        <begin position="448"/>
        <end position="458"/>
    </location>
</feature>
<dbReference type="PANTHER" id="PTHR12315:SF0">
    <property type="entry name" value="7SK SNRNA METHYLPHOSPHATE CAPPING ENZYME"/>
    <property type="match status" value="1"/>
</dbReference>
<evidence type="ECO:0000256" key="1">
    <source>
        <dbReference type="ARBA" id="ARBA00008361"/>
    </source>
</evidence>
<dbReference type="Gene3D" id="3.40.50.150">
    <property type="entry name" value="Vaccinia Virus protein VP39"/>
    <property type="match status" value="1"/>
</dbReference>
<feature type="region of interest" description="Disordered" evidence="7">
    <location>
        <begin position="1"/>
        <end position="37"/>
    </location>
</feature>
<accession>A0AAN6GI74</accession>
<keyword evidence="4 5" id="KW-0949">S-adenosyl-L-methionine</keyword>
<feature type="region of interest" description="Disordered" evidence="7">
    <location>
        <begin position="217"/>
        <end position="238"/>
    </location>
</feature>
<dbReference type="GO" id="GO:0008173">
    <property type="term" value="F:RNA methyltransferase activity"/>
    <property type="evidence" value="ECO:0007669"/>
    <property type="project" value="UniProtKB-UniRule"/>
</dbReference>
<dbReference type="InterPro" id="IPR024160">
    <property type="entry name" value="BIN3_SAM-bd_dom"/>
</dbReference>
<feature type="compositionally biased region" description="Basic and acidic residues" evidence="7">
    <location>
        <begin position="217"/>
        <end position="233"/>
    </location>
</feature>
<comment type="caution">
    <text evidence="9">The sequence shown here is derived from an EMBL/GenBank/DDBJ whole genome shotgun (WGS) entry which is preliminary data.</text>
</comment>
<comment type="similarity">
    <text evidence="1 6">Belongs to the methyltransferase superfamily.</text>
</comment>
<dbReference type="GO" id="GO:0032259">
    <property type="term" value="P:methylation"/>
    <property type="evidence" value="ECO:0007669"/>
    <property type="project" value="UniProtKB-KW"/>
</dbReference>
<feature type="region of interest" description="Disordered" evidence="7">
    <location>
        <begin position="106"/>
        <end position="126"/>
    </location>
</feature>
<dbReference type="SUPFAM" id="SSF53335">
    <property type="entry name" value="S-adenosyl-L-methionine-dependent methyltransferases"/>
    <property type="match status" value="1"/>
</dbReference>
<evidence type="ECO:0000259" key="8">
    <source>
        <dbReference type="PROSITE" id="PS51515"/>
    </source>
</evidence>
<dbReference type="GO" id="GO:0040031">
    <property type="term" value="P:snRNA modification"/>
    <property type="evidence" value="ECO:0007669"/>
    <property type="project" value="TreeGrafter"/>
</dbReference>
<dbReference type="InterPro" id="IPR010675">
    <property type="entry name" value="Bin3_C"/>
</dbReference>
<organism evidence="9 10">
    <name type="scientific">Tilletia horrida</name>
    <dbReference type="NCBI Taxonomy" id="155126"/>
    <lineage>
        <taxon>Eukaryota</taxon>
        <taxon>Fungi</taxon>
        <taxon>Dikarya</taxon>
        <taxon>Basidiomycota</taxon>
        <taxon>Ustilaginomycotina</taxon>
        <taxon>Exobasidiomycetes</taxon>
        <taxon>Tilletiales</taxon>
        <taxon>Tilletiaceae</taxon>
        <taxon>Tilletia</taxon>
    </lineage>
</organism>
<dbReference type="Proteomes" id="UP001176521">
    <property type="component" value="Unassembled WGS sequence"/>
</dbReference>
<dbReference type="EMBL" id="JAPDMQ010000012">
    <property type="protein sequence ID" value="KAK0540525.1"/>
    <property type="molecule type" value="Genomic_DNA"/>
</dbReference>
<evidence type="ECO:0000313" key="9">
    <source>
        <dbReference type="EMBL" id="KAK0540525.1"/>
    </source>
</evidence>
<dbReference type="Pfam" id="PF06859">
    <property type="entry name" value="Bin3"/>
    <property type="match status" value="1"/>
</dbReference>
<dbReference type="PROSITE" id="PS51515">
    <property type="entry name" value="BIN3_SAM"/>
    <property type="match status" value="1"/>
</dbReference>
<dbReference type="GO" id="GO:0008171">
    <property type="term" value="F:O-methyltransferase activity"/>
    <property type="evidence" value="ECO:0007669"/>
    <property type="project" value="UniProtKB-UniRule"/>
</dbReference>
<sequence length="559" mass="60308">MSRKKKGKLKQRTEADANANAAHASHTAATGPTSTVGPSCTADLDVWDYAEVEVDLEGKTYASLKTVRGDKATDPCAHKKDATTRFRPIHGNFRNYYVIRGRSGASGSASTSASGPPASSAGAPSTWTAANSGVVDASARDDIDPRLRQLLAWTAQRHAQLPYRHILDIGCNSGQVTLELAEALAHIYAQSPTRVLGVDIDDELIREANEALAQVREDGLPSSLERREGAEPARKRRRKMADLALPIPVQRHSIALFQPRQVKAKAMATARSPELSANQSSQASISASSWSHSEKDRDGFATALAFQTSDWVKTGSDGFPTASAEKRKGMPPGPSWDLILGLSLTKWVHINNGTEGILRLFARIASELRSPPTGAEGSAANSGGGSGGGVFLLEPQSWSSYKTARSQGPDVRARIRALSIPAPLPLQAAASDSKMTTKKKSKKKKKRKWDEVDVKSDEPVASEGPEVEPEPKEPEPTEHIYGYPPIGPDDFPFLLSELFGLEGPTEIGQAHGAGFCRPLQVYTQPGPSTIKPEYAELVKRTREDAIRGTLVLHWVPRKL</sequence>
<dbReference type="PANTHER" id="PTHR12315">
    <property type="entry name" value="BICOID-INTERACTING PROTEIN RELATED"/>
    <property type="match status" value="1"/>
</dbReference>
<evidence type="ECO:0000313" key="10">
    <source>
        <dbReference type="Proteomes" id="UP001176521"/>
    </source>
</evidence>
<evidence type="ECO:0000256" key="5">
    <source>
        <dbReference type="PROSITE-ProRule" id="PRU00848"/>
    </source>
</evidence>
<dbReference type="GO" id="GO:0017069">
    <property type="term" value="F:snRNA binding"/>
    <property type="evidence" value="ECO:0007669"/>
    <property type="project" value="TreeGrafter"/>
</dbReference>
<dbReference type="InterPro" id="IPR039772">
    <property type="entry name" value="Bin3-like"/>
</dbReference>
<dbReference type="EC" id="2.1.1.-" evidence="6"/>
<dbReference type="CDD" id="cd02440">
    <property type="entry name" value="AdoMet_MTases"/>
    <property type="match status" value="1"/>
</dbReference>
<gene>
    <name evidence="9" type="ORF">OC842_000460</name>
</gene>
<dbReference type="AlphaFoldDB" id="A0AAN6GI74"/>
<proteinExistence type="inferred from homology"/>
<feature type="region of interest" description="Disordered" evidence="7">
    <location>
        <begin position="426"/>
        <end position="480"/>
    </location>
</feature>
<feature type="domain" description="Bin3-type SAM" evidence="8">
    <location>
        <begin position="144"/>
        <end position="475"/>
    </location>
</feature>
<evidence type="ECO:0000256" key="3">
    <source>
        <dbReference type="ARBA" id="ARBA00022679"/>
    </source>
</evidence>
<feature type="compositionally biased region" description="Basic residues" evidence="7">
    <location>
        <begin position="436"/>
        <end position="447"/>
    </location>
</feature>
<evidence type="ECO:0000256" key="6">
    <source>
        <dbReference type="RuleBase" id="RU367087"/>
    </source>
</evidence>
<feature type="compositionally biased region" description="Low complexity" evidence="7">
    <location>
        <begin position="276"/>
        <end position="291"/>
    </location>
</feature>
<protein>
    <recommendedName>
        <fullName evidence="6">RNA methyltransferase</fullName>
        <ecNumber evidence="6">2.1.1.-</ecNumber>
    </recommendedName>
</protein>
<evidence type="ECO:0000256" key="4">
    <source>
        <dbReference type="ARBA" id="ARBA00022691"/>
    </source>
</evidence>
<feature type="compositionally biased region" description="Basic and acidic residues" evidence="7">
    <location>
        <begin position="469"/>
        <end position="478"/>
    </location>
</feature>
<keyword evidence="3 6" id="KW-0808">Transferase</keyword>
<feature type="compositionally biased region" description="Low complexity" evidence="7">
    <location>
        <begin position="16"/>
        <end position="30"/>
    </location>
</feature>
<feature type="region of interest" description="Disordered" evidence="7">
    <location>
        <begin position="269"/>
        <end position="293"/>
    </location>
</feature>
<evidence type="ECO:0000256" key="7">
    <source>
        <dbReference type="SAM" id="MobiDB-lite"/>
    </source>
</evidence>
<keyword evidence="10" id="KW-1185">Reference proteome</keyword>
<dbReference type="InterPro" id="IPR029063">
    <property type="entry name" value="SAM-dependent_MTases_sf"/>
</dbReference>
<feature type="compositionally biased region" description="Basic residues" evidence="7">
    <location>
        <begin position="1"/>
        <end position="10"/>
    </location>
</feature>
<keyword evidence="2 6" id="KW-0489">Methyltransferase</keyword>